<gene>
    <name evidence="1" type="ORF">TPELB_21130</name>
</gene>
<keyword evidence="2" id="KW-1185">Reference proteome</keyword>
<name>A0ABZ3FGU9_9FIRM</name>
<evidence type="ECO:0000313" key="1">
    <source>
        <dbReference type="EMBL" id="XAM41800.1"/>
    </source>
</evidence>
<dbReference type="Pfam" id="PF06199">
    <property type="entry name" value="Phage_tail_2"/>
    <property type="match status" value="1"/>
</dbReference>
<evidence type="ECO:0008006" key="3">
    <source>
        <dbReference type="Google" id="ProtNLM"/>
    </source>
</evidence>
<organism evidence="1 2">
    <name type="scientific">Terrisporobacter petrolearius</name>
    <dbReference type="NCBI Taxonomy" id="1460447"/>
    <lineage>
        <taxon>Bacteria</taxon>
        <taxon>Bacillati</taxon>
        <taxon>Bacillota</taxon>
        <taxon>Clostridia</taxon>
        <taxon>Peptostreptococcales</taxon>
        <taxon>Peptostreptococcaceae</taxon>
        <taxon>Terrisporobacter</taxon>
    </lineage>
</organism>
<dbReference type="RefSeq" id="WP_074916635.1">
    <property type="nucleotide sequence ID" value="NZ_CP154622.1"/>
</dbReference>
<reference evidence="1 2" key="1">
    <citation type="submission" date="2024-04" db="EMBL/GenBank/DDBJ databases">
        <title>Isolation and characterization of novel acetogenic strains of the genera Terrisporobacter and Acetoanaerobium.</title>
        <authorList>
            <person name="Boeer T."/>
            <person name="Schueler M.A."/>
            <person name="Lueschen A."/>
            <person name="Eysell L."/>
            <person name="Droege J."/>
            <person name="Heinemann M."/>
            <person name="Engelhardt L."/>
            <person name="Basen M."/>
            <person name="Daniel R."/>
        </authorList>
    </citation>
    <scope>NUCLEOTIDE SEQUENCE [LARGE SCALE GENOMIC DNA]</scope>
    <source>
        <strain evidence="1 2">ELB</strain>
    </source>
</reference>
<protein>
    <recommendedName>
        <fullName evidence="3">Phage major tail protein, TP901-1 family</fullName>
    </recommendedName>
</protein>
<dbReference type="Gene3D" id="4.10.410.40">
    <property type="match status" value="1"/>
</dbReference>
<dbReference type="EMBL" id="CP154622">
    <property type="protein sequence ID" value="XAM41800.1"/>
    <property type="molecule type" value="Genomic_DNA"/>
</dbReference>
<dbReference type="InterPro" id="IPR011855">
    <property type="entry name" value="Phgtail_TP901_1"/>
</dbReference>
<dbReference type="NCBIfam" id="TIGR02126">
    <property type="entry name" value="phgtail_TP901_1"/>
    <property type="match status" value="1"/>
</dbReference>
<sequence>MAVKGLDILVSVGATQIGGQRGASLSMSADDLDISDKTTGGWKASLAGAKEWSVSCDGLVVLDDEGYKAAVDAFMAGDTVTVKMENKDKSFGYTGEACISSFDFDAPLDDALTYSMELKGAGALAKIVKPGA</sequence>
<dbReference type="Proteomes" id="UP001477947">
    <property type="component" value="Chromosome"/>
</dbReference>
<accession>A0ABZ3FGU9</accession>
<evidence type="ECO:0000313" key="2">
    <source>
        <dbReference type="Proteomes" id="UP001477947"/>
    </source>
</evidence>
<proteinExistence type="predicted"/>